<reference evidence="2 3" key="1">
    <citation type="journal article" date="2012" name="BMC Genomics">
        <title>Tools to kill: Genome of one of the most destructive plant pathogenic fungi Macrophomina phaseolina.</title>
        <authorList>
            <person name="Islam M.S."/>
            <person name="Haque M.S."/>
            <person name="Islam M.M."/>
            <person name="Emdad E.M."/>
            <person name="Halim A."/>
            <person name="Hossen Q.M.M."/>
            <person name="Hossain M.Z."/>
            <person name="Ahmed B."/>
            <person name="Rahim S."/>
            <person name="Rahman M.S."/>
            <person name="Alam M.M."/>
            <person name="Hou S."/>
            <person name="Wan X."/>
            <person name="Saito J.A."/>
            <person name="Alam M."/>
        </authorList>
    </citation>
    <scope>NUCLEOTIDE SEQUENCE [LARGE SCALE GENOMIC DNA]</scope>
    <source>
        <strain evidence="2 3">MS6</strain>
    </source>
</reference>
<dbReference type="AlphaFoldDB" id="K2RWU1"/>
<evidence type="ECO:0000313" key="2">
    <source>
        <dbReference type="EMBL" id="EKG08910.1"/>
    </source>
</evidence>
<feature type="region of interest" description="Disordered" evidence="1">
    <location>
        <begin position="126"/>
        <end position="158"/>
    </location>
</feature>
<organism evidence="2 3">
    <name type="scientific">Macrophomina phaseolina (strain MS6)</name>
    <name type="common">Charcoal rot fungus</name>
    <dbReference type="NCBI Taxonomy" id="1126212"/>
    <lineage>
        <taxon>Eukaryota</taxon>
        <taxon>Fungi</taxon>
        <taxon>Dikarya</taxon>
        <taxon>Ascomycota</taxon>
        <taxon>Pezizomycotina</taxon>
        <taxon>Dothideomycetes</taxon>
        <taxon>Dothideomycetes incertae sedis</taxon>
        <taxon>Botryosphaeriales</taxon>
        <taxon>Botryosphaeriaceae</taxon>
        <taxon>Macrophomina</taxon>
    </lineage>
</organism>
<dbReference type="VEuPathDB" id="FungiDB:MPH_14148"/>
<comment type="caution">
    <text evidence="2">The sequence shown here is derived from an EMBL/GenBank/DDBJ whole genome shotgun (WGS) entry which is preliminary data.</text>
</comment>
<dbReference type="Proteomes" id="UP000007129">
    <property type="component" value="Unassembled WGS sequence"/>
</dbReference>
<dbReference type="HOGENOM" id="CLU_1496519_0_0_1"/>
<protein>
    <submittedName>
        <fullName evidence="2">Uncharacterized protein</fullName>
    </submittedName>
</protein>
<feature type="compositionally biased region" description="Polar residues" evidence="1">
    <location>
        <begin position="143"/>
        <end position="158"/>
    </location>
</feature>
<gene>
    <name evidence="2" type="ORF">MPH_14148</name>
</gene>
<dbReference type="InParanoid" id="K2RWU1"/>
<accession>K2RWU1</accession>
<dbReference type="EMBL" id="AHHD01001048">
    <property type="protein sequence ID" value="EKG08910.1"/>
    <property type="molecule type" value="Genomic_DNA"/>
</dbReference>
<name>K2RWU1_MACPH</name>
<evidence type="ECO:0000313" key="3">
    <source>
        <dbReference type="Proteomes" id="UP000007129"/>
    </source>
</evidence>
<evidence type="ECO:0000256" key="1">
    <source>
        <dbReference type="SAM" id="MobiDB-lite"/>
    </source>
</evidence>
<proteinExistence type="predicted"/>
<sequence length="180" mass="21595">MNLVNMSHYPWIRRVMHRWIFYLHERNQGLLRLVNQSKSTKINSKKWQDKLSRLNRKSRYSEHKNQIQNYHSSKMPQNNTLNQMKNKINSNQTTRVRALNLNQNRTKIQNPNFEDLHENVTRLKKANTINDSSNPGKAKEDQYQQPSQYHQSWPTLSQPDSSIYLKLRTYHLNQKPGKKL</sequence>